<evidence type="ECO:0000313" key="1">
    <source>
        <dbReference type="EMBL" id="KTD24244.1"/>
    </source>
</evidence>
<comment type="caution">
    <text evidence="1">The sequence shown here is derived from an EMBL/GenBank/DDBJ whole genome shotgun (WGS) entry which is preliminary data.</text>
</comment>
<protein>
    <submittedName>
        <fullName evidence="1">Uncharacterized protein</fullName>
    </submittedName>
</protein>
<reference evidence="1 2" key="1">
    <citation type="submission" date="2015-11" db="EMBL/GenBank/DDBJ databases">
        <title>Genomic analysis of 38 Legionella species identifies large and diverse effector repertoires.</title>
        <authorList>
            <person name="Burstein D."/>
            <person name="Amaro F."/>
            <person name="Zusman T."/>
            <person name="Lifshitz Z."/>
            <person name="Cohen O."/>
            <person name="Gilbert J.A."/>
            <person name="Pupko T."/>
            <person name="Shuman H.A."/>
            <person name="Segal G."/>
        </authorList>
    </citation>
    <scope>NUCLEOTIDE SEQUENCE [LARGE SCALE GENOMIC DNA]</scope>
    <source>
        <strain evidence="1 2">PX-1-G2-E2</strain>
    </source>
</reference>
<dbReference type="PATRIC" id="fig|466.6.peg.3336"/>
<keyword evidence="2" id="KW-1185">Reference proteome</keyword>
<name>A0A0W0VVA2_9GAMM</name>
<dbReference type="RefSeq" id="WP_058453769.1">
    <property type="nucleotide sequence ID" value="NZ_CAAAIB010000001.1"/>
</dbReference>
<gene>
    <name evidence="1" type="ORF">Lmac_3117</name>
</gene>
<proteinExistence type="predicted"/>
<evidence type="ECO:0000313" key="2">
    <source>
        <dbReference type="Proteomes" id="UP000054908"/>
    </source>
</evidence>
<dbReference type="EMBL" id="LNYL01000051">
    <property type="protein sequence ID" value="KTD24244.1"/>
    <property type="molecule type" value="Genomic_DNA"/>
</dbReference>
<organism evidence="1 2">
    <name type="scientific">Legionella maceachernii</name>
    <dbReference type="NCBI Taxonomy" id="466"/>
    <lineage>
        <taxon>Bacteria</taxon>
        <taxon>Pseudomonadati</taxon>
        <taxon>Pseudomonadota</taxon>
        <taxon>Gammaproteobacteria</taxon>
        <taxon>Legionellales</taxon>
        <taxon>Legionellaceae</taxon>
        <taxon>Legionella</taxon>
    </lineage>
</organism>
<dbReference type="Proteomes" id="UP000054908">
    <property type="component" value="Unassembled WGS sequence"/>
</dbReference>
<accession>A0A0W0VVA2</accession>
<dbReference type="AlphaFoldDB" id="A0A0W0VVA2"/>
<sequence length="78" mass="8956">MQRIRIKKVSLFLGVVLLLFLINYVKSYYSLKQQHIKQKSEEIKFGLLIPLESENSNNSKAKILTGKALEAAEVEFSK</sequence>